<dbReference type="InterPro" id="IPR009057">
    <property type="entry name" value="Homeodomain-like_sf"/>
</dbReference>
<dbReference type="SUPFAM" id="SSF46689">
    <property type="entry name" value="Homeodomain-like"/>
    <property type="match status" value="1"/>
</dbReference>
<accession>A0ABW6CT55</accession>
<keyword evidence="2" id="KW-0238">DNA-binding</keyword>
<dbReference type="Proteomes" id="UP001598130">
    <property type="component" value="Unassembled WGS sequence"/>
</dbReference>
<feature type="domain" description="HTH araC/xylS-type" evidence="4">
    <location>
        <begin position="210"/>
        <end position="310"/>
    </location>
</feature>
<dbReference type="PANTHER" id="PTHR46796:SF6">
    <property type="entry name" value="ARAC SUBFAMILY"/>
    <property type="match status" value="1"/>
</dbReference>
<dbReference type="InterPro" id="IPR018060">
    <property type="entry name" value="HTH_AraC"/>
</dbReference>
<dbReference type="RefSeq" id="WP_377368254.1">
    <property type="nucleotide sequence ID" value="NZ_JAOTJD010000007.1"/>
</dbReference>
<dbReference type="SMART" id="SM00342">
    <property type="entry name" value="HTH_ARAC"/>
    <property type="match status" value="1"/>
</dbReference>
<dbReference type="Pfam" id="PF12833">
    <property type="entry name" value="HTH_18"/>
    <property type="match status" value="1"/>
</dbReference>
<reference evidence="5 6" key="1">
    <citation type="submission" date="2022-09" db="EMBL/GenBank/DDBJ databases">
        <title>New species of Phenylobacterium.</title>
        <authorList>
            <person name="Mieszkin S."/>
        </authorList>
    </citation>
    <scope>NUCLEOTIDE SEQUENCE [LARGE SCALE GENOMIC DNA]</scope>
    <source>
        <strain evidence="5 6">HK31-G</strain>
    </source>
</reference>
<proteinExistence type="predicted"/>
<evidence type="ECO:0000313" key="5">
    <source>
        <dbReference type="EMBL" id="MFD3263382.1"/>
    </source>
</evidence>
<dbReference type="Gene3D" id="1.10.10.60">
    <property type="entry name" value="Homeodomain-like"/>
    <property type="match status" value="1"/>
</dbReference>
<protein>
    <submittedName>
        <fullName evidence="5">Helix-turn-helix domain-containing protein</fullName>
    </submittedName>
</protein>
<evidence type="ECO:0000259" key="4">
    <source>
        <dbReference type="PROSITE" id="PS01124"/>
    </source>
</evidence>
<name>A0ABW6CT55_9CAUL</name>
<dbReference type="EMBL" id="JAOTJD010000007">
    <property type="protein sequence ID" value="MFD3263382.1"/>
    <property type="molecule type" value="Genomic_DNA"/>
</dbReference>
<evidence type="ECO:0000256" key="2">
    <source>
        <dbReference type="ARBA" id="ARBA00023125"/>
    </source>
</evidence>
<evidence type="ECO:0000313" key="6">
    <source>
        <dbReference type="Proteomes" id="UP001598130"/>
    </source>
</evidence>
<dbReference type="PROSITE" id="PS01124">
    <property type="entry name" value="HTH_ARAC_FAMILY_2"/>
    <property type="match status" value="1"/>
</dbReference>
<keyword evidence="6" id="KW-1185">Reference proteome</keyword>
<evidence type="ECO:0000256" key="1">
    <source>
        <dbReference type="ARBA" id="ARBA00023015"/>
    </source>
</evidence>
<dbReference type="Pfam" id="PF14525">
    <property type="entry name" value="AraC_binding_2"/>
    <property type="match status" value="1"/>
</dbReference>
<dbReference type="PANTHER" id="PTHR46796">
    <property type="entry name" value="HTH-TYPE TRANSCRIPTIONAL ACTIVATOR RHAS-RELATED"/>
    <property type="match status" value="1"/>
</dbReference>
<dbReference type="InterPro" id="IPR035418">
    <property type="entry name" value="AraC-bd_2"/>
</dbReference>
<evidence type="ECO:0000256" key="3">
    <source>
        <dbReference type="ARBA" id="ARBA00023163"/>
    </source>
</evidence>
<organism evidence="5 6">
    <name type="scientific">Phenylobacterium ferrooxidans</name>
    <dbReference type="NCBI Taxonomy" id="2982689"/>
    <lineage>
        <taxon>Bacteria</taxon>
        <taxon>Pseudomonadati</taxon>
        <taxon>Pseudomonadota</taxon>
        <taxon>Alphaproteobacteria</taxon>
        <taxon>Caulobacterales</taxon>
        <taxon>Caulobacteraceae</taxon>
        <taxon>Phenylobacterium</taxon>
    </lineage>
</organism>
<sequence>MRRDLWVLDACEQADAAEQYRRACAGIFAVELLGADATFSNRMESFHIEAAIFSRCEGVAQRFDRSPAHLVADGGDNVQVVLDLPGNRWEGDYDGRLVDSRMGVLRLIDWSRPFQFRADAFTTLNLMLPRALLGPAAGFDLHGLVAPENSPSCRLLAGFMHALWENLPNLTAAEARPMATAASALVQALIFAQAGVAWEDARPADKVSMVRARSLIDARLDDPDLTPESVAAELGVSRAKLYRLFKPLGGVSAFVQIRRLDNAFRAIMEDRGGAVSLSEVGYRHGFRSDANFNRAFRRRFGAPPGRLRNAAEGGEPLNDHRRPDLIWDWLRDL</sequence>
<comment type="caution">
    <text evidence="5">The sequence shown here is derived from an EMBL/GenBank/DDBJ whole genome shotgun (WGS) entry which is preliminary data.</text>
</comment>
<keyword evidence="1" id="KW-0805">Transcription regulation</keyword>
<dbReference type="InterPro" id="IPR050204">
    <property type="entry name" value="AraC_XylS_family_regulators"/>
</dbReference>
<gene>
    <name evidence="5" type="ORF">OCL97_05290</name>
</gene>
<keyword evidence="3" id="KW-0804">Transcription</keyword>